<dbReference type="SUPFAM" id="SSF50998">
    <property type="entry name" value="Quinoprotein alcohol dehydrogenase-like"/>
    <property type="match status" value="1"/>
</dbReference>
<dbReference type="Gene3D" id="2.130.10.10">
    <property type="entry name" value="YVTN repeat-like/Quinoprotein amine dehydrogenase"/>
    <property type="match status" value="1"/>
</dbReference>
<dbReference type="InterPro" id="IPR044716">
    <property type="entry name" value="LEUNIG-like"/>
</dbReference>
<dbReference type="InterPro" id="IPR001680">
    <property type="entry name" value="WD40_rpt"/>
</dbReference>
<organism evidence="3 4">
    <name type="scientific">Vitis vinifera</name>
    <name type="common">Grape</name>
    <dbReference type="NCBI Taxonomy" id="29760"/>
    <lineage>
        <taxon>Eukaryota</taxon>
        <taxon>Viridiplantae</taxon>
        <taxon>Streptophyta</taxon>
        <taxon>Embryophyta</taxon>
        <taxon>Tracheophyta</taxon>
        <taxon>Spermatophyta</taxon>
        <taxon>Magnoliopsida</taxon>
        <taxon>eudicotyledons</taxon>
        <taxon>Gunneridae</taxon>
        <taxon>Pentapetalae</taxon>
        <taxon>rosids</taxon>
        <taxon>Vitales</taxon>
        <taxon>Vitaceae</taxon>
        <taxon>Viteae</taxon>
        <taxon>Vitis</taxon>
    </lineage>
</organism>
<keyword evidence="2" id="KW-1133">Transmembrane helix</keyword>
<comment type="caution">
    <text evidence="3">The sequence shown here is derived from an EMBL/GenBank/DDBJ whole genome shotgun (WGS) entry which is preliminary data.</text>
</comment>
<evidence type="ECO:0000313" key="3">
    <source>
        <dbReference type="EMBL" id="RVX19905.1"/>
    </source>
</evidence>
<evidence type="ECO:0000313" key="4">
    <source>
        <dbReference type="Proteomes" id="UP000288805"/>
    </source>
</evidence>
<dbReference type="EMBL" id="QGNW01000008">
    <property type="protein sequence ID" value="RVX19905.1"/>
    <property type="molecule type" value="Genomic_DNA"/>
</dbReference>
<dbReference type="PROSITE" id="PS50294">
    <property type="entry name" value="WD_REPEATS_REGION"/>
    <property type="match status" value="1"/>
</dbReference>
<reference evidence="3 4" key="1">
    <citation type="journal article" date="2018" name="PLoS Genet.">
        <title>Population sequencing reveals clonal diversity and ancestral inbreeding in the grapevine cultivar Chardonnay.</title>
        <authorList>
            <person name="Roach M.J."/>
            <person name="Johnson D.L."/>
            <person name="Bohlmann J."/>
            <person name="van Vuuren H.J."/>
            <person name="Jones S.J."/>
            <person name="Pretorius I.S."/>
            <person name="Schmidt S.A."/>
            <person name="Borneman A.R."/>
        </authorList>
    </citation>
    <scope>NUCLEOTIDE SEQUENCE [LARGE SCALE GENOMIC DNA]</scope>
    <source>
        <strain evidence="4">cv. Chardonnay</strain>
        <tissue evidence="3">Leaf</tissue>
    </source>
</reference>
<dbReference type="Proteomes" id="UP000288805">
    <property type="component" value="Unassembled WGS sequence"/>
</dbReference>
<name>A0A438KFB5_VITVI</name>
<sequence length="67" mass="7330">MGFVYVGYGFGLKGYCFLLQYLELWNMSENKTMTLAAHDGLIAALAVSTVSGLVASASHDKIVKLWK</sequence>
<dbReference type="SMART" id="SM00320">
    <property type="entry name" value="WD40"/>
    <property type="match status" value="1"/>
</dbReference>
<evidence type="ECO:0000256" key="1">
    <source>
        <dbReference type="PROSITE-ProRule" id="PRU00221"/>
    </source>
</evidence>
<keyword evidence="2" id="KW-0472">Membrane</keyword>
<accession>A0A438KFB5</accession>
<dbReference type="PANTHER" id="PTHR44376">
    <property type="entry name" value="TRANSCRIPTIONAL REGULATOR OF FILAMENTOUS GROWTH FLO8"/>
    <property type="match status" value="1"/>
</dbReference>
<dbReference type="PANTHER" id="PTHR44376:SF5">
    <property type="entry name" value="TRANSCRIPTIONAL COREPRESSOR LEUNIG ISOFORM X1"/>
    <property type="match status" value="1"/>
</dbReference>
<proteinExistence type="predicted"/>
<protein>
    <submittedName>
        <fullName evidence="3">Transcriptional corepressor LEUNIG</fullName>
    </submittedName>
</protein>
<gene>
    <name evidence="3" type="primary">LUG_8</name>
    <name evidence="3" type="ORF">CK203_005296</name>
</gene>
<dbReference type="InterPro" id="IPR015943">
    <property type="entry name" value="WD40/YVTN_repeat-like_dom_sf"/>
</dbReference>
<evidence type="ECO:0000256" key="2">
    <source>
        <dbReference type="SAM" id="Phobius"/>
    </source>
</evidence>
<feature type="transmembrane region" description="Helical" evidence="2">
    <location>
        <begin position="35"/>
        <end position="57"/>
    </location>
</feature>
<keyword evidence="1" id="KW-0853">WD repeat</keyword>
<dbReference type="InterPro" id="IPR011047">
    <property type="entry name" value="Quinoprotein_ADH-like_sf"/>
</dbReference>
<dbReference type="AlphaFoldDB" id="A0A438KFB5"/>
<dbReference type="GO" id="GO:0003714">
    <property type="term" value="F:transcription corepressor activity"/>
    <property type="evidence" value="ECO:0007669"/>
    <property type="project" value="InterPro"/>
</dbReference>
<dbReference type="PROSITE" id="PS50082">
    <property type="entry name" value="WD_REPEATS_2"/>
    <property type="match status" value="1"/>
</dbReference>
<keyword evidence="2" id="KW-0812">Transmembrane</keyword>
<feature type="repeat" description="WD" evidence="1">
    <location>
        <begin position="35"/>
        <end position="67"/>
    </location>
</feature>